<name>A0ABT1YWI5_9RHOB</name>
<dbReference type="EMBL" id="JANKJG010000001">
    <property type="protein sequence ID" value="MCR8825255.1"/>
    <property type="molecule type" value="Genomic_DNA"/>
</dbReference>
<gene>
    <name evidence="2" type="ORF">NTA49_01760</name>
</gene>
<protein>
    <submittedName>
        <fullName evidence="2">VPLPA-CTERM sorting domain-containing protein</fullName>
    </submittedName>
</protein>
<reference evidence="2" key="1">
    <citation type="submission" date="2022-07" db="EMBL/GenBank/DDBJ databases">
        <title>Pseudosulfitobacter sp. strain AP-MA-4, whole genome sequence.</title>
        <authorList>
            <person name="Jiang Y."/>
        </authorList>
    </citation>
    <scope>NUCLEOTIDE SEQUENCE</scope>
    <source>
        <strain evidence="2">AP-MA-4</strain>
    </source>
</reference>
<keyword evidence="3" id="KW-1185">Reference proteome</keyword>
<evidence type="ECO:0000313" key="2">
    <source>
        <dbReference type="EMBL" id="MCR8825255.1"/>
    </source>
</evidence>
<dbReference type="InterPro" id="IPR022472">
    <property type="entry name" value="VPLPA-CTERM"/>
</dbReference>
<organism evidence="2 3">
    <name type="scientific">Pseudosulfitobacter koreensis</name>
    <dbReference type="NCBI Taxonomy" id="2968472"/>
    <lineage>
        <taxon>Bacteria</taxon>
        <taxon>Pseudomonadati</taxon>
        <taxon>Pseudomonadota</taxon>
        <taxon>Alphaproteobacteria</taxon>
        <taxon>Rhodobacterales</taxon>
        <taxon>Roseobacteraceae</taxon>
        <taxon>Pseudosulfitobacter</taxon>
    </lineage>
</organism>
<proteinExistence type="predicted"/>
<dbReference type="Proteomes" id="UP001165396">
    <property type="component" value="Unassembled WGS sequence"/>
</dbReference>
<sequence length="213" mass="22520">MNKFILATAFAIAGGAASAATISANFDLRAGGNSTNQGSLDYSVGDVSLSVTGIVCDDGSGPNASNCRSGMIDRSSVSGIYFNQPNDSDHEVDGQYSNEFLKLSFSPDVTLDRVKFSYWDSNDEARLYTLNGSIWNDEGAIVTGSSHYYEYDFVGTYTGSMFLLGAVGENDEWKLKGVTVDYTTPVPLPAAAWLLIASIGGLAAAGRGKKKSA</sequence>
<dbReference type="RefSeq" id="WP_258292927.1">
    <property type="nucleotide sequence ID" value="NZ_JANKJG010000001.1"/>
</dbReference>
<accession>A0ABT1YWI5</accession>
<dbReference type="NCBIfam" id="TIGR03370">
    <property type="entry name" value="VPLPA-CTERM"/>
    <property type="match status" value="1"/>
</dbReference>
<feature type="chain" id="PRO_5047097061" evidence="1">
    <location>
        <begin position="20"/>
        <end position="213"/>
    </location>
</feature>
<evidence type="ECO:0000256" key="1">
    <source>
        <dbReference type="SAM" id="SignalP"/>
    </source>
</evidence>
<feature type="signal peptide" evidence="1">
    <location>
        <begin position="1"/>
        <end position="19"/>
    </location>
</feature>
<keyword evidence="1" id="KW-0732">Signal</keyword>
<comment type="caution">
    <text evidence="2">The sequence shown here is derived from an EMBL/GenBank/DDBJ whole genome shotgun (WGS) entry which is preliminary data.</text>
</comment>
<evidence type="ECO:0000313" key="3">
    <source>
        <dbReference type="Proteomes" id="UP001165396"/>
    </source>
</evidence>